<feature type="transmembrane region" description="Helical" evidence="10">
    <location>
        <begin position="36"/>
        <end position="55"/>
    </location>
</feature>
<dbReference type="GO" id="GO:0005886">
    <property type="term" value="C:plasma membrane"/>
    <property type="evidence" value="ECO:0007669"/>
    <property type="project" value="UniProtKB-SubCell"/>
</dbReference>
<evidence type="ECO:0000256" key="6">
    <source>
        <dbReference type="ARBA" id="ARBA00022989"/>
    </source>
</evidence>
<dbReference type="PANTHER" id="PTHR21137">
    <property type="entry name" value="ODORANT RECEPTOR"/>
    <property type="match status" value="1"/>
</dbReference>
<keyword evidence="3 10" id="KW-0716">Sensory transduction</keyword>
<dbReference type="PANTHER" id="PTHR21137:SF35">
    <property type="entry name" value="ODORANT RECEPTOR 19A-RELATED"/>
    <property type="match status" value="1"/>
</dbReference>
<keyword evidence="9 10" id="KW-0807">Transducer</keyword>
<keyword evidence="8 10" id="KW-0675">Receptor</keyword>
<evidence type="ECO:0000256" key="9">
    <source>
        <dbReference type="ARBA" id="ARBA00023224"/>
    </source>
</evidence>
<feature type="transmembrane region" description="Helical" evidence="10">
    <location>
        <begin position="272"/>
        <end position="292"/>
    </location>
</feature>
<evidence type="ECO:0000256" key="5">
    <source>
        <dbReference type="ARBA" id="ARBA00022725"/>
    </source>
</evidence>
<organism evidence="11">
    <name type="scientific">Lobesia botrana</name>
    <dbReference type="NCBI Taxonomy" id="209534"/>
    <lineage>
        <taxon>Eukaryota</taxon>
        <taxon>Metazoa</taxon>
        <taxon>Ecdysozoa</taxon>
        <taxon>Arthropoda</taxon>
        <taxon>Hexapoda</taxon>
        <taxon>Insecta</taxon>
        <taxon>Pterygota</taxon>
        <taxon>Neoptera</taxon>
        <taxon>Endopterygota</taxon>
        <taxon>Lepidoptera</taxon>
        <taxon>Glossata</taxon>
        <taxon>Ditrysia</taxon>
        <taxon>Tortricoidea</taxon>
        <taxon>Tortricidae</taxon>
        <taxon>Olethreutinae</taxon>
        <taxon>Olethreutini</taxon>
        <taxon>Lobesia</taxon>
    </lineage>
</organism>
<keyword evidence="2" id="KW-1003">Cell membrane</keyword>
<proteinExistence type="evidence at transcript level"/>
<keyword evidence="7 10" id="KW-0472">Membrane</keyword>
<keyword evidence="4 10" id="KW-0812">Transmembrane</keyword>
<dbReference type="AlphaFoldDB" id="A0A345BEZ1"/>
<reference evidence="11" key="1">
    <citation type="journal article" date="2018" name="Comp. Biochem. Physiol. Part D Genomics Proteomics">
        <title>Analysis of the grapevine moth Lobesia botrana antennal transcriptome and expression of odorant-binding and chemosensory proteins.</title>
        <authorList>
            <person name="Rojas V."/>
            <person name="Jimenez H."/>
            <person name="Palma-Millanao R."/>
            <person name="Gonzalez-Gonzalez A."/>
            <person name="Machuca J."/>
            <person name="Godoy R."/>
            <person name="Ceballos R."/>
            <person name="Mutis A."/>
            <person name="Venthur H."/>
        </authorList>
    </citation>
    <scope>NUCLEOTIDE SEQUENCE</scope>
</reference>
<comment type="subcellular location">
    <subcellularLocation>
        <location evidence="1 10">Cell membrane</location>
        <topology evidence="1 10">Multi-pass membrane protein</topology>
    </subcellularLocation>
</comment>
<keyword evidence="6 10" id="KW-1133">Transmembrane helix</keyword>
<dbReference type="GO" id="GO:0004984">
    <property type="term" value="F:olfactory receptor activity"/>
    <property type="evidence" value="ECO:0007669"/>
    <property type="project" value="InterPro"/>
</dbReference>
<dbReference type="GO" id="GO:0005549">
    <property type="term" value="F:odorant binding"/>
    <property type="evidence" value="ECO:0007669"/>
    <property type="project" value="InterPro"/>
</dbReference>
<evidence type="ECO:0000256" key="3">
    <source>
        <dbReference type="ARBA" id="ARBA00022606"/>
    </source>
</evidence>
<comment type="caution">
    <text evidence="10">Lacks conserved residue(s) required for the propagation of feature annotation.</text>
</comment>
<protein>
    <recommendedName>
        <fullName evidence="10">Odorant receptor</fullName>
    </recommendedName>
</protein>
<evidence type="ECO:0000256" key="1">
    <source>
        <dbReference type="ARBA" id="ARBA00004651"/>
    </source>
</evidence>
<comment type="similarity">
    <text evidence="10">Belongs to the insect chemoreceptor superfamily. Heteromeric odorant receptor channel (TC 1.A.69) family.</text>
</comment>
<name>A0A345BEZ1_9NEOP</name>
<sequence>MKSINLYRHVSLHLKCFHFTGLWFFIDYPISSIQFWLHILIRFLNALFVFTLPTLGQIFYVKKLFAAEIFAIQEVASCINIILAEVLVSFKALDMFIRRNTFIQLLEQLNNHEFQQIAHKDIIESAIKRSRRYFWVIMIAAFLNVIAHNVVVPAAEGFRNLPAKMDLVFVDIDDPAYFDIICFFQLIYKPTMVLVYVGLQSMPWSMLTFVMAQLDILIDNFENMEKLMIQTKEKKGCSEAEAFKEVFNSLVTHHQAIIRFIDTANATFGGQFALYLMLSSGVICTTGVHFLAIENSSSKDFLGVIWLLAYLSTFIFIQFVDCSFGSSVYVKSTDLATVAYSSPWLKMPKEMRKQVLIVIARAQRPLEISAFNLVPISLQTFTTVMNWTYKAFAIMNGMQ</sequence>
<evidence type="ECO:0000256" key="8">
    <source>
        <dbReference type="ARBA" id="ARBA00023170"/>
    </source>
</evidence>
<accession>A0A345BEZ1</accession>
<evidence type="ECO:0000313" key="11">
    <source>
        <dbReference type="EMBL" id="AXF48815.1"/>
    </source>
</evidence>
<feature type="transmembrane region" description="Helical" evidence="10">
    <location>
        <begin position="175"/>
        <end position="199"/>
    </location>
</feature>
<feature type="transmembrane region" description="Helical" evidence="10">
    <location>
        <begin position="304"/>
        <end position="324"/>
    </location>
</feature>
<feature type="transmembrane region" description="Helical" evidence="10">
    <location>
        <begin position="133"/>
        <end position="155"/>
    </location>
</feature>
<dbReference type="Pfam" id="PF02949">
    <property type="entry name" value="7tm_6"/>
    <property type="match status" value="1"/>
</dbReference>
<dbReference type="GO" id="GO:0007165">
    <property type="term" value="P:signal transduction"/>
    <property type="evidence" value="ECO:0007669"/>
    <property type="project" value="UniProtKB-KW"/>
</dbReference>
<keyword evidence="5 10" id="KW-0552">Olfaction</keyword>
<dbReference type="InterPro" id="IPR004117">
    <property type="entry name" value="7tm6_olfct_rcpt"/>
</dbReference>
<dbReference type="EMBL" id="MG816630">
    <property type="protein sequence ID" value="AXF48815.1"/>
    <property type="molecule type" value="mRNA"/>
</dbReference>
<evidence type="ECO:0000256" key="10">
    <source>
        <dbReference type="RuleBase" id="RU351113"/>
    </source>
</evidence>
<evidence type="ECO:0000256" key="2">
    <source>
        <dbReference type="ARBA" id="ARBA00022475"/>
    </source>
</evidence>
<evidence type="ECO:0000256" key="7">
    <source>
        <dbReference type="ARBA" id="ARBA00023136"/>
    </source>
</evidence>
<evidence type="ECO:0000256" key="4">
    <source>
        <dbReference type="ARBA" id="ARBA00022692"/>
    </source>
</evidence>